<dbReference type="Proteomes" id="UP001524569">
    <property type="component" value="Unassembled WGS sequence"/>
</dbReference>
<feature type="region of interest" description="Disordered" evidence="1">
    <location>
        <begin position="27"/>
        <end position="148"/>
    </location>
</feature>
<comment type="caution">
    <text evidence="3">The sequence shown here is derived from an EMBL/GenBank/DDBJ whole genome shotgun (WGS) entry which is preliminary data.</text>
</comment>
<feature type="signal peptide" evidence="2">
    <location>
        <begin position="1"/>
        <end position="21"/>
    </location>
</feature>
<dbReference type="EMBL" id="JANIBM010000005">
    <property type="protein sequence ID" value="MCQ8180688.1"/>
    <property type="molecule type" value="Genomic_DNA"/>
</dbReference>
<keyword evidence="4" id="KW-1185">Reference proteome</keyword>
<sequence length="148" mass="15481">MSFSHLAGLVLILVAALPARAELLGSISDDTAPKAQPEPAPAGKSDSRRIVYRVICSPEDQDLPDCDRAAVDEAGATDNPASLPTPDLPPDKDDQAEAAEPVAAAPTKVQSHREAKSRSHSKTPSPRKPAKKAQAAAKKTAAGKRPHK</sequence>
<evidence type="ECO:0000313" key="4">
    <source>
        <dbReference type="Proteomes" id="UP001524569"/>
    </source>
</evidence>
<dbReference type="RefSeq" id="WP_256610050.1">
    <property type="nucleotide sequence ID" value="NZ_JANIBM010000005.1"/>
</dbReference>
<keyword evidence="2" id="KW-0732">Signal</keyword>
<proteinExistence type="predicted"/>
<name>A0ABT1UEN4_9GAMM</name>
<evidence type="ECO:0000256" key="2">
    <source>
        <dbReference type="SAM" id="SignalP"/>
    </source>
</evidence>
<feature type="chain" id="PRO_5046153251" evidence="2">
    <location>
        <begin position="22"/>
        <end position="148"/>
    </location>
</feature>
<reference evidence="3 4" key="1">
    <citation type="submission" date="2022-07" db="EMBL/GenBank/DDBJ databases">
        <title>Methylomonas rivi sp. nov., Methylomonas rosea sp. nov., Methylomonas aureus sp. nov. and Methylomonas subterranea sp. nov., four novel methanotrophs isolated from a freshwater creek and the deep terrestrial subsurface.</title>
        <authorList>
            <person name="Abin C."/>
            <person name="Sankaranarayanan K."/>
            <person name="Garner C."/>
            <person name="Sindelar R."/>
            <person name="Kotary K."/>
            <person name="Garner R."/>
            <person name="Barclay S."/>
            <person name="Lawson P."/>
            <person name="Krumholz L."/>
        </authorList>
    </citation>
    <scope>NUCLEOTIDE SEQUENCE [LARGE SCALE GENOMIC DNA]</scope>
    <source>
        <strain evidence="3 4">SURF-1</strain>
    </source>
</reference>
<evidence type="ECO:0000313" key="3">
    <source>
        <dbReference type="EMBL" id="MCQ8180688.1"/>
    </source>
</evidence>
<organism evidence="3 4">
    <name type="scientific">Methylomonas aurea</name>
    <dbReference type="NCBI Taxonomy" id="2952224"/>
    <lineage>
        <taxon>Bacteria</taxon>
        <taxon>Pseudomonadati</taxon>
        <taxon>Pseudomonadota</taxon>
        <taxon>Gammaproteobacteria</taxon>
        <taxon>Methylococcales</taxon>
        <taxon>Methylococcaceae</taxon>
        <taxon>Methylomonas</taxon>
    </lineage>
</organism>
<accession>A0ABT1UEN4</accession>
<protein>
    <submittedName>
        <fullName evidence="3">Uncharacterized protein</fullName>
    </submittedName>
</protein>
<evidence type="ECO:0000256" key="1">
    <source>
        <dbReference type="SAM" id="MobiDB-lite"/>
    </source>
</evidence>
<gene>
    <name evidence="3" type="ORF">NP603_06190</name>
</gene>